<evidence type="ECO:0000313" key="1">
    <source>
        <dbReference type="EMBL" id="BDG71575.1"/>
    </source>
</evidence>
<keyword evidence="2" id="KW-1185">Reference proteome</keyword>
<name>A0ABN6NYS9_9PROT</name>
<sequence length="143" mass="16296">MIRNDLDVRDTGPSVLQQRVCELTERLLAQPRPPGSVLTGPNPEPYRWHPMMSEEERDAAVSIQVQFYLRDISQDLVFPPPTRVATVTLTEIVRYFRRIGRPSHWVSGPDVSVETVVRSSATTWVLGRLDAAVTRTLEQWTAR</sequence>
<dbReference type="Proteomes" id="UP000831327">
    <property type="component" value="Chromosome"/>
</dbReference>
<reference evidence="1 2" key="1">
    <citation type="journal article" date="2016" name="Microbes Environ.">
        <title>Phylogenetically diverse aerobic anoxygenic phototrophic bacteria isolated from epilithic biofilms in Tama river, Japan.</title>
        <authorList>
            <person name="Hirose S."/>
            <person name="Matsuura K."/>
            <person name="Haruta S."/>
        </authorList>
    </citation>
    <scope>NUCLEOTIDE SEQUENCE [LARGE SCALE GENOMIC DNA]</scope>
    <source>
        <strain evidence="1 2">S08</strain>
    </source>
</reference>
<evidence type="ECO:0000313" key="2">
    <source>
        <dbReference type="Proteomes" id="UP000831327"/>
    </source>
</evidence>
<protein>
    <submittedName>
        <fullName evidence="1">Uncharacterized protein</fullName>
    </submittedName>
</protein>
<accession>A0ABN6NYS9</accession>
<dbReference type="EMBL" id="AP025637">
    <property type="protein sequence ID" value="BDG71575.1"/>
    <property type="molecule type" value="Genomic_DNA"/>
</dbReference>
<proteinExistence type="predicted"/>
<organism evidence="1 2">
    <name type="scientific">Roseomonas fluvialis</name>
    <dbReference type="NCBI Taxonomy" id="1750527"/>
    <lineage>
        <taxon>Bacteria</taxon>
        <taxon>Pseudomonadati</taxon>
        <taxon>Pseudomonadota</taxon>
        <taxon>Alphaproteobacteria</taxon>
        <taxon>Acetobacterales</taxon>
        <taxon>Roseomonadaceae</taxon>
        <taxon>Roseomonas</taxon>
    </lineage>
</organism>
<gene>
    <name evidence="1" type="ORF">Rmf_15040</name>
</gene>